<evidence type="ECO:0000256" key="2">
    <source>
        <dbReference type="ARBA" id="ARBA00023239"/>
    </source>
</evidence>
<dbReference type="AlphaFoldDB" id="A0A0G1YIK5"/>
<keyword evidence="2" id="KW-0456">Lyase</keyword>
<dbReference type="InterPro" id="IPR029061">
    <property type="entry name" value="THDP-binding"/>
</dbReference>
<dbReference type="PANTHER" id="PTHR31273:SF0">
    <property type="entry name" value="PHOSPHOKETOLASE-RELATED"/>
    <property type="match status" value="1"/>
</dbReference>
<accession>A0A0G1YIK5</accession>
<dbReference type="InterPro" id="IPR018969">
    <property type="entry name" value="Xul5P/Fru6P_PKetolase_C"/>
</dbReference>
<sequence>MKELHAVENWLKSYNFGELFDPKKGFIKEIKDLVPDPSLAMGNSKYARGGKEVMKDLKLPPAEQFAEDAKIPGTMGSSSMRRAGLYLNEVFRLNKDVRNFRMLSPDETYSNKLDAIFETTSRASVMPSEPWDKDMGRDGRMMEMLSEHSLQGLMQGYVLTGRHAVFASYEAFVQIIASMADQYAKFISVMRNYPWHGQIPSLNYILTSSGWRQEHNGFSHQNPGFIDDMLHKRGCFTRIFFPPDGNSTLAVLKDSLATNGGINLIVAGKTLEHRWLTPELAQKELKQGLMVWDFASDNDPQIVFGAAGDYLTKEALAAISIIKSETPKVRVRFVNILELSTLGVGGCHVPLTFEKYFTKDKPVIFNFHGYPQTLKELLFDYHENTGRFSVHGYIESGSTTTPFDMQVRNETSRYHLVMEVYRTLGALGDVEKAKASSLVEKYQNKLTEHREFIKEHGVDPQEIENWQWTKKS</sequence>
<dbReference type="Gene3D" id="3.40.50.920">
    <property type="match status" value="1"/>
</dbReference>
<dbReference type="PANTHER" id="PTHR31273">
    <property type="entry name" value="PHOSPHOKETOLASE-RELATED"/>
    <property type="match status" value="1"/>
</dbReference>
<dbReference type="EMBL" id="LCPW01000001">
    <property type="protein sequence ID" value="KKW06224.1"/>
    <property type="molecule type" value="Genomic_DNA"/>
</dbReference>
<gene>
    <name evidence="4" type="ORF">UY40_C0001G0002</name>
</gene>
<dbReference type="InterPro" id="IPR009014">
    <property type="entry name" value="Transketo_C/PFOR_II"/>
</dbReference>
<evidence type="ECO:0000313" key="4">
    <source>
        <dbReference type="EMBL" id="KKW06224.1"/>
    </source>
</evidence>
<evidence type="ECO:0000259" key="3">
    <source>
        <dbReference type="Pfam" id="PF09363"/>
    </source>
</evidence>
<dbReference type="Proteomes" id="UP000034119">
    <property type="component" value="Unassembled WGS sequence"/>
</dbReference>
<feature type="domain" description="Xylulose 5-phosphate/Fructose 6-phosphate phosphoketolase C-terminal" evidence="3">
    <location>
        <begin position="270"/>
        <end position="468"/>
    </location>
</feature>
<dbReference type="GO" id="GO:0016832">
    <property type="term" value="F:aldehyde-lyase activity"/>
    <property type="evidence" value="ECO:0007669"/>
    <property type="project" value="InterPro"/>
</dbReference>
<comment type="similarity">
    <text evidence="1">Belongs to the XFP family.</text>
</comment>
<evidence type="ECO:0000313" key="5">
    <source>
        <dbReference type="Proteomes" id="UP000034119"/>
    </source>
</evidence>
<reference evidence="4 5" key="1">
    <citation type="journal article" date="2015" name="Nature">
        <title>rRNA introns, odd ribosomes, and small enigmatic genomes across a large radiation of phyla.</title>
        <authorList>
            <person name="Brown C.T."/>
            <person name="Hug L.A."/>
            <person name="Thomas B.C."/>
            <person name="Sharon I."/>
            <person name="Castelle C.J."/>
            <person name="Singh A."/>
            <person name="Wilkins M.J."/>
            <person name="Williams K.H."/>
            <person name="Banfield J.F."/>
        </authorList>
    </citation>
    <scope>NUCLEOTIDE SEQUENCE [LARGE SCALE GENOMIC DNA]</scope>
</reference>
<comment type="caution">
    <text evidence="4">The sequence shown here is derived from an EMBL/GenBank/DDBJ whole genome shotgun (WGS) entry which is preliminary data.</text>
</comment>
<dbReference type="PATRIC" id="fig|1618342.3.peg.2"/>
<dbReference type="GO" id="GO:0005975">
    <property type="term" value="P:carbohydrate metabolic process"/>
    <property type="evidence" value="ECO:0007669"/>
    <property type="project" value="InterPro"/>
</dbReference>
<dbReference type="Pfam" id="PF03894">
    <property type="entry name" value="XFP"/>
    <property type="match status" value="1"/>
</dbReference>
<dbReference type="Pfam" id="PF09363">
    <property type="entry name" value="XFP_C"/>
    <property type="match status" value="1"/>
</dbReference>
<proteinExistence type="inferred from homology"/>
<dbReference type="InterPro" id="IPR005593">
    <property type="entry name" value="Xul5P/Fru6P_PKetolase"/>
</dbReference>
<dbReference type="Gene3D" id="3.40.50.970">
    <property type="match status" value="2"/>
</dbReference>
<name>A0A0G1YIK5_9BACT</name>
<dbReference type="SUPFAM" id="SSF52518">
    <property type="entry name" value="Thiamin diphosphate-binding fold (THDP-binding)"/>
    <property type="match status" value="1"/>
</dbReference>
<dbReference type="STRING" id="1618342.UY40_C0001G0002"/>
<evidence type="ECO:0000256" key="1">
    <source>
        <dbReference type="ARBA" id="ARBA00005623"/>
    </source>
</evidence>
<protein>
    <recommendedName>
        <fullName evidence="3">Xylulose 5-phosphate/Fructose 6-phosphate phosphoketolase C-terminal domain-containing protein</fullName>
    </recommendedName>
</protein>
<organism evidence="4 5">
    <name type="scientific">candidate division CPR1 bacterium GW2011_GWC1_49_13</name>
    <dbReference type="NCBI Taxonomy" id="1618342"/>
    <lineage>
        <taxon>Bacteria</taxon>
        <taxon>candidate division CPR1</taxon>
    </lineage>
</organism>